<accession>A0A0A9CLP3</accession>
<keyword evidence="1" id="KW-0812">Transmembrane</keyword>
<dbReference type="Gene3D" id="3.40.395.10">
    <property type="entry name" value="Adenoviral Proteinase, Chain A"/>
    <property type="match status" value="1"/>
</dbReference>
<reference evidence="2" key="2">
    <citation type="journal article" date="2015" name="Data Brief">
        <title>Shoot transcriptome of the giant reed, Arundo donax.</title>
        <authorList>
            <person name="Barrero R.A."/>
            <person name="Guerrero F.D."/>
            <person name="Moolhuijzen P."/>
            <person name="Goolsby J.A."/>
            <person name="Tidwell J."/>
            <person name="Bellgard S.E."/>
            <person name="Bellgard M.I."/>
        </authorList>
    </citation>
    <scope>NUCLEOTIDE SEQUENCE</scope>
    <source>
        <tissue evidence="2">Shoot tissue taken approximately 20 cm above the soil surface</tissue>
    </source>
</reference>
<protein>
    <recommendedName>
        <fullName evidence="3">Ubiquitin-like protease family profile domain-containing protein</fullName>
    </recommendedName>
</protein>
<reference evidence="2" key="1">
    <citation type="submission" date="2014-09" db="EMBL/GenBank/DDBJ databases">
        <authorList>
            <person name="Magalhaes I.L.F."/>
            <person name="Oliveira U."/>
            <person name="Santos F.R."/>
            <person name="Vidigal T.H.D.A."/>
            <person name="Brescovit A.D."/>
            <person name="Santos A.J."/>
        </authorList>
    </citation>
    <scope>NUCLEOTIDE SEQUENCE</scope>
    <source>
        <tissue evidence="2">Shoot tissue taken approximately 20 cm above the soil surface</tissue>
    </source>
</reference>
<dbReference type="AlphaFoldDB" id="A0A0A9CLP3"/>
<feature type="transmembrane region" description="Helical" evidence="1">
    <location>
        <begin position="65"/>
        <end position="91"/>
    </location>
</feature>
<proteinExistence type="predicted"/>
<sequence length="194" mass="22835">MYLMMIWVFMSKYSMIRIRIVLRARLLGAKLLFHLSWGASSLKVLRLIFQSQLRQSGLGYMLNTILPQLICYCFHFVCSIIGCLFVSIIFIRRAMCWIMLTVYDFQRSCKAAQVVDRDFVHYTHTFPSCHRQTNTFFTKFDCGIYVMIFLENFDGKIVKKFDHATASKFRKLVAYKLITSPLNEVDISQFKMKP</sequence>
<evidence type="ECO:0000313" key="2">
    <source>
        <dbReference type="EMBL" id="JAD75378.1"/>
    </source>
</evidence>
<dbReference type="InterPro" id="IPR038765">
    <property type="entry name" value="Papain-like_cys_pep_sf"/>
</dbReference>
<organism evidence="2">
    <name type="scientific">Arundo donax</name>
    <name type="common">Giant reed</name>
    <name type="synonym">Donax arundinaceus</name>
    <dbReference type="NCBI Taxonomy" id="35708"/>
    <lineage>
        <taxon>Eukaryota</taxon>
        <taxon>Viridiplantae</taxon>
        <taxon>Streptophyta</taxon>
        <taxon>Embryophyta</taxon>
        <taxon>Tracheophyta</taxon>
        <taxon>Spermatophyta</taxon>
        <taxon>Magnoliopsida</taxon>
        <taxon>Liliopsida</taxon>
        <taxon>Poales</taxon>
        <taxon>Poaceae</taxon>
        <taxon>PACMAD clade</taxon>
        <taxon>Arundinoideae</taxon>
        <taxon>Arundineae</taxon>
        <taxon>Arundo</taxon>
    </lineage>
</organism>
<keyword evidence="1" id="KW-1133">Transmembrane helix</keyword>
<evidence type="ECO:0008006" key="3">
    <source>
        <dbReference type="Google" id="ProtNLM"/>
    </source>
</evidence>
<keyword evidence="1" id="KW-0472">Membrane</keyword>
<dbReference type="SUPFAM" id="SSF54001">
    <property type="entry name" value="Cysteine proteinases"/>
    <property type="match status" value="1"/>
</dbReference>
<name>A0A0A9CLP3_ARUDO</name>
<evidence type="ECO:0000256" key="1">
    <source>
        <dbReference type="SAM" id="Phobius"/>
    </source>
</evidence>
<dbReference type="EMBL" id="GBRH01222517">
    <property type="protein sequence ID" value="JAD75378.1"/>
    <property type="molecule type" value="Transcribed_RNA"/>
</dbReference>